<dbReference type="Proteomes" id="UP000258613">
    <property type="component" value="Chromosome"/>
</dbReference>
<dbReference type="InterPro" id="IPR035952">
    <property type="entry name" value="Rhomboid-like_sf"/>
</dbReference>
<dbReference type="GO" id="GO:0006508">
    <property type="term" value="P:proteolysis"/>
    <property type="evidence" value="ECO:0007669"/>
    <property type="project" value="UniProtKB-KW"/>
</dbReference>
<dbReference type="RefSeq" id="WP_117368598.1">
    <property type="nucleotide sequence ID" value="NZ_CP027033.1"/>
</dbReference>
<sequence length="601" mass="64598">MRSFTGIALAVLLAVVLLGSVAVLRRLHEPSRGWYETASSRLVLGIPWGTLVVVAFVTAVYLFVQDGITDPTDPVSIPYRAWSYFSPLGMATASFSHASLSHFTGNMAGTLLVAPIAEFVWGHYPDERDGTGDGLWHTPWVRAVVIFPLVVIGIGFLTSLFALGPVIGFSGLVYAFAGFAIVRYPIATLFATTLLQSAALTTVRALQTPVYVYVAEASPPQAPSWATIAIQGHALGFFIGLVLGIVLLERRGIRPNPLRVWLAVVLFAFAKGLWQIYWFGEGNSFLLFQGPGIAVVTVLAVVITLAVAASDEPALPSSLDRFRASSPAEDLRIDLRRPIELAREVPETVEDSSARLERIADLVGGERSADVPSLSFRTQRGTAFVAVLLVLAVVAGIAVPTNLLVMAEPSHDEETTLTVDDYTIEYTKEAENLLVSGFGLDELTEDEGLEASGVIVSSGERTIWLEAVSADHLEFVGEETVSVGGPGWRETVTAERSGWELVGNDTVYQVWLSADGDERLAYESDSASANVRIQDRTVAIAPQDGEFVLGVEFDGDLETAPVPEDDEFVEIGGLTVENDDGTLYAASNGTEVAVASEETYN</sequence>
<feature type="domain" description="Peptidase S54 rhomboid" evidence="6">
    <location>
        <begin position="90"/>
        <end position="249"/>
    </location>
</feature>
<evidence type="ECO:0000256" key="5">
    <source>
        <dbReference type="SAM" id="Phobius"/>
    </source>
</evidence>
<dbReference type="OrthoDB" id="205691at2157"/>
<evidence type="ECO:0000256" key="4">
    <source>
        <dbReference type="ARBA" id="ARBA00023136"/>
    </source>
</evidence>
<dbReference type="Pfam" id="PF01694">
    <property type="entry name" value="Rhomboid"/>
    <property type="match status" value="1"/>
</dbReference>
<organism evidence="7 8">
    <name type="scientific">Natrarchaeobaculum sulfurireducens</name>
    <dbReference type="NCBI Taxonomy" id="2044521"/>
    <lineage>
        <taxon>Archaea</taxon>
        <taxon>Methanobacteriati</taxon>
        <taxon>Methanobacteriota</taxon>
        <taxon>Stenosarchaea group</taxon>
        <taxon>Halobacteria</taxon>
        <taxon>Halobacteriales</taxon>
        <taxon>Natrialbaceae</taxon>
        <taxon>Natrarchaeobaculum</taxon>
    </lineage>
</organism>
<keyword evidence="4 5" id="KW-0472">Membrane</keyword>
<feature type="transmembrane region" description="Helical" evidence="5">
    <location>
        <begin position="225"/>
        <end position="248"/>
    </location>
</feature>
<dbReference type="AlphaFoldDB" id="A0A346PQU7"/>
<evidence type="ECO:0000256" key="2">
    <source>
        <dbReference type="ARBA" id="ARBA00022692"/>
    </source>
</evidence>
<keyword evidence="7" id="KW-0645">Protease</keyword>
<keyword evidence="2 5" id="KW-0812">Transmembrane</keyword>
<dbReference type="SUPFAM" id="SSF144091">
    <property type="entry name" value="Rhomboid-like"/>
    <property type="match status" value="1"/>
</dbReference>
<dbReference type="GO" id="GO:0016020">
    <property type="term" value="C:membrane"/>
    <property type="evidence" value="ECO:0007669"/>
    <property type="project" value="UniProtKB-SubCell"/>
</dbReference>
<proteinExistence type="predicted"/>
<feature type="transmembrane region" description="Helical" evidence="5">
    <location>
        <begin position="286"/>
        <end position="309"/>
    </location>
</feature>
<feature type="transmembrane region" description="Helical" evidence="5">
    <location>
        <begin position="144"/>
        <end position="177"/>
    </location>
</feature>
<dbReference type="InterPro" id="IPR022764">
    <property type="entry name" value="Peptidase_S54_rhomboid_dom"/>
</dbReference>
<reference evidence="8" key="1">
    <citation type="submission" date="2018-02" db="EMBL/GenBank/DDBJ databases">
        <title>Phenotypic and genomic properties of facultatively anaerobic sulfur-reducing natronoarchaea from hypersaline soda lakes.</title>
        <authorList>
            <person name="Sorokin D.Y."/>
            <person name="Kublanov I.V."/>
            <person name="Roman P."/>
            <person name="Sinninghe Damste J.S."/>
            <person name="Golyshin P.N."/>
            <person name="Rojo D."/>
            <person name="Ciordia S."/>
            <person name="Mena M.D.C."/>
            <person name="Ferrer M."/>
            <person name="Messina E."/>
            <person name="Smedile F."/>
            <person name="La Spada G."/>
            <person name="La Cono V."/>
            <person name="Yakimov M.M."/>
        </authorList>
    </citation>
    <scope>NUCLEOTIDE SEQUENCE [LARGE SCALE GENOMIC DNA]</scope>
    <source>
        <strain evidence="8">AArc-Mg</strain>
    </source>
</reference>
<keyword evidence="7" id="KW-0378">Hydrolase</keyword>
<dbReference type="GO" id="GO:0004252">
    <property type="term" value="F:serine-type endopeptidase activity"/>
    <property type="evidence" value="ECO:0007669"/>
    <property type="project" value="InterPro"/>
</dbReference>
<dbReference type="EMBL" id="CP027033">
    <property type="protein sequence ID" value="AXR81892.1"/>
    <property type="molecule type" value="Genomic_DNA"/>
</dbReference>
<protein>
    <submittedName>
        <fullName evidence="7">Rhomboid family protein / intramembrane serine protease</fullName>
    </submittedName>
</protein>
<dbReference type="Gene3D" id="1.20.1540.10">
    <property type="entry name" value="Rhomboid-like"/>
    <property type="match status" value="1"/>
</dbReference>
<evidence type="ECO:0000259" key="6">
    <source>
        <dbReference type="Pfam" id="PF01694"/>
    </source>
</evidence>
<dbReference type="GeneID" id="37642376"/>
<evidence type="ECO:0000313" key="7">
    <source>
        <dbReference type="EMBL" id="AXR81892.1"/>
    </source>
</evidence>
<evidence type="ECO:0000256" key="3">
    <source>
        <dbReference type="ARBA" id="ARBA00022989"/>
    </source>
</evidence>
<evidence type="ECO:0000313" key="8">
    <source>
        <dbReference type="Proteomes" id="UP000258613"/>
    </source>
</evidence>
<feature type="transmembrane region" description="Helical" evidence="5">
    <location>
        <begin position="42"/>
        <end position="64"/>
    </location>
</feature>
<gene>
    <name evidence="7" type="ORF">AArcMg_1885</name>
</gene>
<keyword evidence="3 5" id="KW-1133">Transmembrane helix</keyword>
<accession>A0A346PQU7</accession>
<keyword evidence="8" id="KW-1185">Reference proteome</keyword>
<name>A0A346PQU7_9EURY</name>
<evidence type="ECO:0000256" key="1">
    <source>
        <dbReference type="ARBA" id="ARBA00004141"/>
    </source>
</evidence>
<feature type="transmembrane region" description="Helical" evidence="5">
    <location>
        <begin position="103"/>
        <end position="124"/>
    </location>
</feature>
<feature type="transmembrane region" description="Helical" evidence="5">
    <location>
        <begin position="383"/>
        <end position="407"/>
    </location>
</feature>
<comment type="subcellular location">
    <subcellularLocation>
        <location evidence="1">Membrane</location>
        <topology evidence="1">Multi-pass membrane protein</topology>
    </subcellularLocation>
</comment>
<dbReference type="KEGG" id="nag:AArcMg_1885"/>
<feature type="transmembrane region" description="Helical" evidence="5">
    <location>
        <begin position="260"/>
        <end position="280"/>
    </location>
</feature>